<dbReference type="Pfam" id="PF20240">
    <property type="entry name" value="DUF6597"/>
    <property type="match status" value="1"/>
</dbReference>
<proteinExistence type="predicted"/>
<dbReference type="AlphaFoldDB" id="A0AAC9BK70"/>
<name>A0AAC9BK70_9RALS</name>
<gene>
    <name evidence="5" type="ORF">ACS15_5379</name>
</gene>
<dbReference type="InterPro" id="IPR009057">
    <property type="entry name" value="Homeodomain-like_sf"/>
</dbReference>
<keyword evidence="1" id="KW-0805">Transcription regulation</keyword>
<dbReference type="Proteomes" id="UP000077927">
    <property type="component" value="Chromosome 2"/>
</dbReference>
<keyword evidence="3" id="KW-0804">Transcription</keyword>
<evidence type="ECO:0000259" key="4">
    <source>
        <dbReference type="PROSITE" id="PS01124"/>
    </source>
</evidence>
<evidence type="ECO:0000256" key="1">
    <source>
        <dbReference type="ARBA" id="ARBA00023015"/>
    </source>
</evidence>
<evidence type="ECO:0000256" key="3">
    <source>
        <dbReference type="ARBA" id="ARBA00023163"/>
    </source>
</evidence>
<dbReference type="Gene3D" id="1.10.10.60">
    <property type="entry name" value="Homeodomain-like"/>
    <property type="match status" value="1"/>
</dbReference>
<dbReference type="InterPro" id="IPR018060">
    <property type="entry name" value="HTH_AraC"/>
</dbReference>
<evidence type="ECO:0000313" key="6">
    <source>
        <dbReference type="Proteomes" id="UP000077927"/>
    </source>
</evidence>
<dbReference type="EMBL" id="CP012606">
    <property type="protein sequence ID" value="ANH75728.1"/>
    <property type="molecule type" value="Genomic_DNA"/>
</dbReference>
<sequence length="267" mass="30021">MQTQMARPHPALRPYIDRYWSWEAAPGERIALPRLLPGTGTEVFLHHRQPFRSENGAALPAAHMLCVRLQPYALASTDDIGFTAIRIRAGRWGALVRESIGRLLDTQAPIDALWGREALGWHEQVAQAADFSQRVALIDAFLLARLAPVRADAQVTAAVAALYAAPHTTSIDALAARLQLGRRQLERRFLAVEGLAPVAFRRLVRFQHTVRALHLQPQLPLLDTALAHGYYDQPQFNREFRSLTGQSPLRYRRDAQTKTHFYKTSLA</sequence>
<dbReference type="GO" id="GO:0043565">
    <property type="term" value="F:sequence-specific DNA binding"/>
    <property type="evidence" value="ECO:0007669"/>
    <property type="project" value="InterPro"/>
</dbReference>
<keyword evidence="2" id="KW-0238">DNA-binding</keyword>
<dbReference type="RefSeq" id="WP_064496316.1">
    <property type="nucleotide sequence ID" value="NZ_CP012606.1"/>
</dbReference>
<dbReference type="PANTHER" id="PTHR46796">
    <property type="entry name" value="HTH-TYPE TRANSCRIPTIONAL ACTIVATOR RHAS-RELATED"/>
    <property type="match status" value="1"/>
</dbReference>
<dbReference type="SMART" id="SM00342">
    <property type="entry name" value="HTH_ARAC"/>
    <property type="match status" value="1"/>
</dbReference>
<dbReference type="KEGG" id="rin:ACS15_5379"/>
<dbReference type="PROSITE" id="PS00041">
    <property type="entry name" value="HTH_ARAC_FAMILY_1"/>
    <property type="match status" value="1"/>
</dbReference>
<dbReference type="SUPFAM" id="SSF46689">
    <property type="entry name" value="Homeodomain-like"/>
    <property type="match status" value="1"/>
</dbReference>
<accession>A0AAC9BK70</accession>
<feature type="domain" description="HTH araC/xylS-type" evidence="4">
    <location>
        <begin position="153"/>
        <end position="254"/>
    </location>
</feature>
<dbReference type="PROSITE" id="PS01124">
    <property type="entry name" value="HTH_ARAC_FAMILY_2"/>
    <property type="match status" value="1"/>
</dbReference>
<protein>
    <submittedName>
        <fullName evidence="5">Helix-turn-helix domain protein</fullName>
    </submittedName>
</protein>
<dbReference type="InterPro" id="IPR050204">
    <property type="entry name" value="AraC_XylS_family_regulators"/>
</dbReference>
<dbReference type="GO" id="GO:0003700">
    <property type="term" value="F:DNA-binding transcription factor activity"/>
    <property type="evidence" value="ECO:0007669"/>
    <property type="project" value="InterPro"/>
</dbReference>
<dbReference type="Pfam" id="PF12833">
    <property type="entry name" value="HTH_18"/>
    <property type="match status" value="1"/>
</dbReference>
<dbReference type="PANTHER" id="PTHR46796:SF15">
    <property type="entry name" value="BLL1074 PROTEIN"/>
    <property type="match status" value="1"/>
</dbReference>
<organism evidence="5 6">
    <name type="scientific">Ralstonia insidiosa</name>
    <dbReference type="NCBI Taxonomy" id="190721"/>
    <lineage>
        <taxon>Bacteria</taxon>
        <taxon>Pseudomonadati</taxon>
        <taxon>Pseudomonadota</taxon>
        <taxon>Betaproteobacteria</taxon>
        <taxon>Burkholderiales</taxon>
        <taxon>Burkholderiaceae</taxon>
        <taxon>Ralstonia</taxon>
    </lineage>
</organism>
<reference evidence="5 6" key="1">
    <citation type="submission" date="2015-09" db="EMBL/GenBank/DDBJ databases">
        <authorList>
            <person name="Xu Y."/>
            <person name="Nagy A."/>
            <person name="Liu N.T."/>
            <person name="Nou X."/>
        </authorList>
    </citation>
    <scope>NUCLEOTIDE SEQUENCE [LARGE SCALE GENOMIC DNA]</scope>
    <source>
        <strain evidence="5 6">FC1138</strain>
    </source>
</reference>
<dbReference type="InterPro" id="IPR046532">
    <property type="entry name" value="DUF6597"/>
</dbReference>
<dbReference type="InterPro" id="IPR018062">
    <property type="entry name" value="HTH_AraC-typ_CS"/>
</dbReference>
<evidence type="ECO:0000313" key="5">
    <source>
        <dbReference type="EMBL" id="ANH75728.1"/>
    </source>
</evidence>
<evidence type="ECO:0000256" key="2">
    <source>
        <dbReference type="ARBA" id="ARBA00023125"/>
    </source>
</evidence>